<dbReference type="Proteomes" id="UP000294650">
    <property type="component" value="Unassembled WGS sequence"/>
</dbReference>
<keyword evidence="8" id="KW-1185">Reference proteome</keyword>
<evidence type="ECO:0000256" key="1">
    <source>
        <dbReference type="ARBA" id="ARBA00004651"/>
    </source>
</evidence>
<dbReference type="GO" id="GO:0005886">
    <property type="term" value="C:plasma membrane"/>
    <property type="evidence" value="ECO:0007669"/>
    <property type="project" value="UniProtKB-SubCell"/>
</dbReference>
<comment type="subcellular location">
    <subcellularLocation>
        <location evidence="1">Cell membrane</location>
        <topology evidence="1">Multi-pass membrane protein</topology>
    </subcellularLocation>
</comment>
<evidence type="ECO:0000313" key="7">
    <source>
        <dbReference type="EMBL" id="TCT20513.1"/>
    </source>
</evidence>
<dbReference type="EMBL" id="SMAN01000013">
    <property type="protein sequence ID" value="TCT20513.1"/>
    <property type="molecule type" value="Genomic_DNA"/>
</dbReference>
<dbReference type="RefSeq" id="WP_165902133.1">
    <property type="nucleotide sequence ID" value="NZ_SMAN01000013.1"/>
</dbReference>
<evidence type="ECO:0000256" key="3">
    <source>
        <dbReference type="ARBA" id="ARBA00022692"/>
    </source>
</evidence>
<keyword evidence="2" id="KW-1003">Cell membrane</keyword>
<keyword evidence="3 6" id="KW-0812">Transmembrane</keyword>
<evidence type="ECO:0000256" key="6">
    <source>
        <dbReference type="SAM" id="Phobius"/>
    </source>
</evidence>
<feature type="transmembrane region" description="Helical" evidence="6">
    <location>
        <begin position="27"/>
        <end position="45"/>
    </location>
</feature>
<dbReference type="AlphaFoldDB" id="A0A4R3N0G7"/>
<dbReference type="PANTHER" id="PTHR33931:SF2">
    <property type="entry name" value="HOLIN-LIKE PROTEIN CIDA"/>
    <property type="match status" value="1"/>
</dbReference>
<proteinExistence type="predicted"/>
<keyword evidence="5 6" id="KW-0472">Membrane</keyword>
<evidence type="ECO:0000313" key="8">
    <source>
        <dbReference type="Proteomes" id="UP000294650"/>
    </source>
</evidence>
<evidence type="ECO:0000256" key="4">
    <source>
        <dbReference type="ARBA" id="ARBA00022989"/>
    </source>
</evidence>
<feature type="transmembrane region" description="Helical" evidence="6">
    <location>
        <begin position="5"/>
        <end position="21"/>
    </location>
</feature>
<comment type="caution">
    <text evidence="7">The sequence shown here is derived from an EMBL/GenBank/DDBJ whole genome shotgun (WGS) entry which is preliminary data.</text>
</comment>
<protein>
    <submittedName>
        <fullName evidence="7">LrgA family protein</fullName>
    </submittedName>
</protein>
<dbReference type="InterPro" id="IPR005538">
    <property type="entry name" value="LrgA/CidA"/>
</dbReference>
<keyword evidence="4 6" id="KW-1133">Transmembrane helix</keyword>
<reference evidence="7 8" key="1">
    <citation type="submission" date="2019-03" db="EMBL/GenBank/DDBJ databases">
        <title>Genomic Encyclopedia of Type Strains, Phase IV (KMG-IV): sequencing the most valuable type-strain genomes for metagenomic binning, comparative biology and taxonomic classification.</title>
        <authorList>
            <person name="Goeker M."/>
        </authorList>
    </citation>
    <scope>NUCLEOTIDE SEQUENCE [LARGE SCALE GENOMIC DNA]</scope>
    <source>
        <strain evidence="7 8">DSM 25894</strain>
    </source>
</reference>
<organism evidence="7 8">
    <name type="scientific">Melghiribacillus thermohalophilus</name>
    <dbReference type="NCBI Taxonomy" id="1324956"/>
    <lineage>
        <taxon>Bacteria</taxon>
        <taxon>Bacillati</taxon>
        <taxon>Bacillota</taxon>
        <taxon>Bacilli</taxon>
        <taxon>Bacillales</taxon>
        <taxon>Bacillaceae</taxon>
        <taxon>Melghiribacillus</taxon>
    </lineage>
</organism>
<accession>A0A4R3N0G7</accession>
<name>A0A4R3N0G7_9BACI</name>
<evidence type="ECO:0000256" key="2">
    <source>
        <dbReference type="ARBA" id="ARBA00022475"/>
    </source>
</evidence>
<gene>
    <name evidence="7" type="ORF">EDD68_11377</name>
</gene>
<dbReference type="Pfam" id="PF03788">
    <property type="entry name" value="LrgA"/>
    <property type="match status" value="1"/>
</dbReference>
<sequence length="60" mass="6901">MKHLPLLFIPVTVGVIEYLYVFSGRGIFLFLIALVSTLMVMVITGKISQERALRKEQKYE</sequence>
<dbReference type="PANTHER" id="PTHR33931">
    <property type="entry name" value="HOLIN-LIKE PROTEIN CIDA-RELATED"/>
    <property type="match status" value="1"/>
</dbReference>
<evidence type="ECO:0000256" key="5">
    <source>
        <dbReference type="ARBA" id="ARBA00023136"/>
    </source>
</evidence>